<dbReference type="InterPro" id="IPR001789">
    <property type="entry name" value="Sig_transdc_resp-reg_receiver"/>
</dbReference>
<reference evidence="5 6" key="1">
    <citation type="submission" date="2018-03" db="EMBL/GenBank/DDBJ databases">
        <title>Diversity of phytobeneficial traits revealed by whole-genome analysis of worldwide-isolated phenazine-producing Pseudomonas spp.</title>
        <authorList>
            <person name="Biessy A."/>
            <person name="Novinscak A."/>
            <person name="Blom J."/>
            <person name="Leger G."/>
            <person name="Thomashow L.S."/>
            <person name="Cazorla F.M."/>
            <person name="Josic D."/>
            <person name="Filion M."/>
        </authorList>
    </citation>
    <scope>NUCLEOTIDE SEQUENCE [LARGE SCALE GENOMIC DNA]</scope>
    <source>
        <strain evidence="5 6">30B</strain>
    </source>
</reference>
<dbReference type="SMART" id="SM00448">
    <property type="entry name" value="REC"/>
    <property type="match status" value="1"/>
</dbReference>
<dbReference type="InterPro" id="IPR008207">
    <property type="entry name" value="Sig_transdc_His_kin_Hpt_dom"/>
</dbReference>
<dbReference type="InterPro" id="IPR011006">
    <property type="entry name" value="CheY-like_superfamily"/>
</dbReference>
<feature type="modified residue" description="4-aspartylphosphate" evidence="3">
    <location>
        <position position="71"/>
    </location>
</feature>
<dbReference type="GO" id="GO:0004672">
    <property type="term" value="F:protein kinase activity"/>
    <property type="evidence" value="ECO:0007669"/>
    <property type="project" value="UniProtKB-ARBA"/>
</dbReference>
<dbReference type="PROSITE" id="PS50110">
    <property type="entry name" value="RESPONSE_REGULATORY"/>
    <property type="match status" value="1"/>
</dbReference>
<keyword evidence="1 3" id="KW-0597">Phosphoprotein</keyword>
<protein>
    <submittedName>
        <fullName evidence="5">Hybrid sensory histidine kinase EvgS</fullName>
    </submittedName>
</protein>
<keyword evidence="5" id="KW-0808">Transferase</keyword>
<proteinExistence type="predicted"/>
<evidence type="ECO:0000259" key="4">
    <source>
        <dbReference type="PROSITE" id="PS50110"/>
    </source>
</evidence>
<dbReference type="GO" id="GO:0005886">
    <property type="term" value="C:plasma membrane"/>
    <property type="evidence" value="ECO:0007669"/>
    <property type="project" value="UniProtKB-SubCell"/>
</dbReference>
<dbReference type="GO" id="GO:0000160">
    <property type="term" value="P:phosphorelay signal transduction system"/>
    <property type="evidence" value="ECO:0007669"/>
    <property type="project" value="UniProtKB-KW"/>
</dbReference>
<organism evidence="5 6">
    <name type="scientific">Pseudomonas synxantha</name>
    <dbReference type="NCBI Taxonomy" id="47883"/>
    <lineage>
        <taxon>Bacteria</taxon>
        <taxon>Pseudomonadati</taxon>
        <taxon>Pseudomonadota</taxon>
        <taxon>Gammaproteobacteria</taxon>
        <taxon>Pseudomonadales</taxon>
        <taxon>Pseudomonadaceae</taxon>
        <taxon>Pseudomonas</taxon>
    </lineage>
</organism>
<evidence type="ECO:0000313" key="6">
    <source>
        <dbReference type="Proteomes" id="UP000268696"/>
    </source>
</evidence>
<keyword evidence="5" id="KW-0418">Kinase</keyword>
<dbReference type="CDD" id="cd17546">
    <property type="entry name" value="REC_hyHK_CKI1_RcsC-like"/>
    <property type="match status" value="1"/>
</dbReference>
<evidence type="ECO:0000256" key="3">
    <source>
        <dbReference type="PROSITE-ProRule" id="PRU00169"/>
    </source>
</evidence>
<evidence type="ECO:0000256" key="2">
    <source>
        <dbReference type="ARBA" id="ARBA00023012"/>
    </source>
</evidence>
<dbReference type="Pfam" id="PF01627">
    <property type="entry name" value="Hpt"/>
    <property type="match status" value="1"/>
</dbReference>
<name>A0A3G7UBW7_9PSED</name>
<evidence type="ECO:0000313" key="5">
    <source>
        <dbReference type="EMBL" id="AZE56840.1"/>
    </source>
</evidence>
<dbReference type="AlphaFoldDB" id="A0A3G7UBW7"/>
<dbReference type="Gene3D" id="3.40.50.2300">
    <property type="match status" value="1"/>
</dbReference>
<dbReference type="RefSeq" id="WP_124379047.1">
    <property type="nucleotide sequence ID" value="NZ_CP027754.1"/>
</dbReference>
<dbReference type="SUPFAM" id="SSF47226">
    <property type="entry name" value="Histidine-containing phosphotransfer domain, HPT domain"/>
    <property type="match status" value="1"/>
</dbReference>
<dbReference type="Gene3D" id="1.20.120.160">
    <property type="entry name" value="HPT domain"/>
    <property type="match status" value="1"/>
</dbReference>
<accession>A0A3G7UBW7</accession>
<sequence>MLPFPKKDVESVGASRPARKLQILVADDHPANRILLAQQLNYLRHSCAEAEDGAIALEMWRNQYFDMIITDCSMPVMDGYDLARAIRTEEKDSYGAPVPIVGFTANSQTGEFERCLAAGMNDCMFKPISLESLEIRLSFDDLGRISKVGNSDYLFSEKLIDLTSLEQLTDGDEFKLARLIDTLVASIEDDKSSLAKVFTTADLTGVGALGHKVKSVARIIKASHLIMCCEHVEAACRENNADVLAELIDRLHMAISQVLLSIATYRR</sequence>
<dbReference type="Pfam" id="PF00072">
    <property type="entry name" value="Response_reg"/>
    <property type="match status" value="1"/>
</dbReference>
<feature type="domain" description="Response regulatory" evidence="4">
    <location>
        <begin position="22"/>
        <end position="141"/>
    </location>
</feature>
<dbReference type="PANTHER" id="PTHR45339">
    <property type="entry name" value="HYBRID SIGNAL TRANSDUCTION HISTIDINE KINASE J"/>
    <property type="match status" value="1"/>
</dbReference>
<keyword evidence="2" id="KW-0902">Two-component regulatory system</keyword>
<gene>
    <name evidence="5" type="ORF">C4K03_4702</name>
</gene>
<dbReference type="EMBL" id="CP027754">
    <property type="protein sequence ID" value="AZE56840.1"/>
    <property type="molecule type" value="Genomic_DNA"/>
</dbReference>
<dbReference type="SUPFAM" id="SSF52172">
    <property type="entry name" value="CheY-like"/>
    <property type="match status" value="1"/>
</dbReference>
<dbReference type="PANTHER" id="PTHR45339:SF5">
    <property type="entry name" value="HISTIDINE KINASE"/>
    <property type="match status" value="1"/>
</dbReference>
<dbReference type="GO" id="GO:0005524">
    <property type="term" value="F:ATP binding"/>
    <property type="evidence" value="ECO:0007669"/>
    <property type="project" value="UniProtKB-KW"/>
</dbReference>
<evidence type="ECO:0000256" key="1">
    <source>
        <dbReference type="ARBA" id="ARBA00022553"/>
    </source>
</evidence>
<dbReference type="Proteomes" id="UP000268696">
    <property type="component" value="Chromosome"/>
</dbReference>
<dbReference type="InterPro" id="IPR036641">
    <property type="entry name" value="HPT_dom_sf"/>
</dbReference>